<evidence type="ECO:0000256" key="1">
    <source>
        <dbReference type="SAM" id="MobiDB-lite"/>
    </source>
</evidence>
<evidence type="ECO:0000313" key="4">
    <source>
        <dbReference type="EMBL" id="CAD8738757.1"/>
    </source>
</evidence>
<feature type="compositionally biased region" description="Basic residues" evidence="1">
    <location>
        <begin position="392"/>
        <end position="403"/>
    </location>
</feature>
<feature type="region of interest" description="Disordered" evidence="1">
    <location>
        <begin position="356"/>
        <end position="412"/>
    </location>
</feature>
<dbReference type="PANTHER" id="PTHR34284:SF1">
    <property type="entry name" value="FG-GAP REPEAT-CONTAINING PROTEIN"/>
    <property type="match status" value="1"/>
</dbReference>
<organism evidence="4">
    <name type="scientific">Hemiselmis andersenii</name>
    <name type="common">Cryptophyte alga</name>
    <dbReference type="NCBI Taxonomy" id="464988"/>
    <lineage>
        <taxon>Eukaryota</taxon>
        <taxon>Cryptophyceae</taxon>
        <taxon>Cryptomonadales</taxon>
        <taxon>Hemiselmidaceae</taxon>
        <taxon>Hemiselmis</taxon>
    </lineage>
</organism>
<keyword evidence="3" id="KW-0732">Signal</keyword>
<gene>
    <name evidence="4" type="ORF">HAND1043_LOCUS5249</name>
</gene>
<evidence type="ECO:0000256" key="2">
    <source>
        <dbReference type="SAM" id="Phobius"/>
    </source>
</evidence>
<feature type="compositionally biased region" description="Basic and acidic residues" evidence="1">
    <location>
        <begin position="218"/>
        <end position="231"/>
    </location>
</feature>
<evidence type="ECO:0008006" key="5">
    <source>
        <dbReference type="Google" id="ProtNLM"/>
    </source>
</evidence>
<dbReference type="PANTHER" id="PTHR34284">
    <property type="entry name" value="FG-GAP REPEAT-CONTAINING PROTEIN"/>
    <property type="match status" value="1"/>
</dbReference>
<feature type="region of interest" description="Disordered" evidence="1">
    <location>
        <begin position="206"/>
        <end position="231"/>
    </location>
</feature>
<feature type="signal peptide" evidence="3">
    <location>
        <begin position="1"/>
        <end position="23"/>
    </location>
</feature>
<keyword evidence="2" id="KW-0812">Transmembrane</keyword>
<protein>
    <recommendedName>
        <fullName evidence="5">FG-GAP repeat-containing protein</fullName>
    </recommendedName>
</protein>
<evidence type="ECO:0000256" key="3">
    <source>
        <dbReference type="SAM" id="SignalP"/>
    </source>
</evidence>
<feature type="transmembrane region" description="Helical" evidence="2">
    <location>
        <begin position="698"/>
        <end position="716"/>
    </location>
</feature>
<feature type="chain" id="PRO_5030160345" description="FG-GAP repeat-containing protein" evidence="3">
    <location>
        <begin position="24"/>
        <end position="738"/>
    </location>
</feature>
<keyword evidence="2" id="KW-0472">Membrane</keyword>
<sequence length="738" mass="82192">MRNRDAGVLLVSGLAIFLALESGTDFEVKRRWALELRPTLYRNGKYPTEHERVPRPLIEDLDGDGRNEIIVATRDPKLKVLDPQHPVSGEHKGLPPGEMVLRMKAETTLLSQAKVRSGRQVVAMNVGHTQPASVVGRRKVVVVLLQDWTVMCFDHHLKLLWESNPVKAKVSAAHHREATISVTPTQLRPYDQGLVIVGGSMEYDDHRRLHRRKPKKTPAAEDKKGHDTTGARDRIKAMLGLEVDHHGEDQWTEDHDELEETLEHFNYFAFDGKRGALRWRHRPGDFVALGHDHEMTVPQHNYKLELHTEFRHTGEVDWRQYRGSVLHTLPHMWRFKEDTRMYTSHFSRKTPLDFDQEKRNADAHHAQQVGLFSPEDPFKGAGKSTRPGTRSARNKRDKSVKRQVLRDTKKTKKIGDLKKANVLVTHRMEGLEVLHLHTGRTLCQLPMPPHVTHTDINSDGAIDRLESVTGHPHQFRPEGHQAADNDDGCHAWVVTGTPPTHSLYNNSICVDDSPFKKLVQSMARQSRPSRDGDADATDKLQTVAPVTLRRGNKAGGLLDSVFLVSDGTVTSLSGAGQQRWQAQSKAYWVSPALLPSLPHDPALAGSTAPILAPITPTLSTMPLKAPRGPIDTLLALGQEYGVLLTADGDTLAEFELPDAPIGPPAIGDMDHDGYTDIVLHCRTQLVGLSVSPRSHRKALGTLMGGLLLLLVALVIFQTSNTGEQLGGKRRVKMARATD</sequence>
<dbReference type="EMBL" id="HBFK01008738">
    <property type="protein sequence ID" value="CAD8738757.1"/>
    <property type="molecule type" value="Transcribed_RNA"/>
</dbReference>
<reference evidence="4" key="1">
    <citation type="submission" date="2021-01" db="EMBL/GenBank/DDBJ databases">
        <authorList>
            <person name="Corre E."/>
            <person name="Pelletier E."/>
            <person name="Niang G."/>
            <person name="Scheremetjew M."/>
            <person name="Finn R."/>
            <person name="Kale V."/>
            <person name="Holt S."/>
            <person name="Cochrane G."/>
            <person name="Meng A."/>
            <person name="Brown T."/>
            <person name="Cohen L."/>
        </authorList>
    </citation>
    <scope>NUCLEOTIDE SEQUENCE</scope>
    <source>
        <strain evidence="4">CCMP441</strain>
    </source>
</reference>
<keyword evidence="2" id="KW-1133">Transmembrane helix</keyword>
<feature type="compositionally biased region" description="Basic and acidic residues" evidence="1">
    <location>
        <begin position="356"/>
        <end position="365"/>
    </location>
</feature>
<proteinExistence type="predicted"/>
<name>A0A6U4M9Z2_HEMAN</name>
<accession>A0A6U4M9Z2</accession>
<dbReference type="AlphaFoldDB" id="A0A6U4M9Z2"/>